<dbReference type="PANTHER" id="PTHR30050:SF4">
    <property type="entry name" value="ATP-BINDING PROTEIN RV3427C IN INSERTION SEQUENCE-RELATED"/>
    <property type="match status" value="1"/>
</dbReference>
<dbReference type="PIRSF" id="PIRSF003073">
    <property type="entry name" value="DNAC_TnpB_IstB"/>
    <property type="match status" value="1"/>
</dbReference>
<evidence type="ECO:0000313" key="5">
    <source>
        <dbReference type="Proteomes" id="UP000197068"/>
    </source>
</evidence>
<keyword evidence="1" id="KW-0547">Nucleotide-binding</keyword>
<dbReference type="PANTHER" id="PTHR30050">
    <property type="entry name" value="CHROMOSOMAL REPLICATION INITIATOR PROTEIN DNAA"/>
    <property type="match status" value="1"/>
</dbReference>
<dbReference type="SUPFAM" id="SSF52540">
    <property type="entry name" value="P-loop containing nucleoside triphosphate hydrolases"/>
    <property type="match status" value="1"/>
</dbReference>
<dbReference type="InterPro" id="IPR028350">
    <property type="entry name" value="DNAC/IstB-like"/>
</dbReference>
<dbReference type="InterPro" id="IPR047661">
    <property type="entry name" value="IstB"/>
</dbReference>
<dbReference type="Gene3D" id="3.40.50.300">
    <property type="entry name" value="P-loop containing nucleotide triphosphate hydrolases"/>
    <property type="match status" value="1"/>
</dbReference>
<evidence type="ECO:0000313" key="4">
    <source>
        <dbReference type="EMBL" id="GAW96184.1"/>
    </source>
</evidence>
<name>A0ABQ0MV02_9GAMM</name>
<dbReference type="InterPro" id="IPR002611">
    <property type="entry name" value="IstB_ATP-bd"/>
</dbReference>
<dbReference type="NCBIfam" id="NF038214">
    <property type="entry name" value="IS21_help_AAA"/>
    <property type="match status" value="1"/>
</dbReference>
<sequence length="247" mass="28329">MNDIVIEQLRSLRLSPFANALELQRQQPTTFNELGFEERLTLLLDHELIERENARVKRLRKQAKFRLDAPPEKLNYSIERGLIKSEIAPLIGGNYLQLKQNILITGKTGCGKTYLACALGEQGCRQQYRVRYYRLGRLLDALIAARVDGSYTLLMNQLSKVELLILDDWGLEKMTARQASELLEVIEDRYQVNSTIIASQVPVKEWHQLISNPTIADALLDRLIHNSYKIDLNGDSQRKNNLTLSDH</sequence>
<dbReference type="Pfam" id="PF01695">
    <property type="entry name" value="IstB_IS21"/>
    <property type="match status" value="1"/>
</dbReference>
<accession>A0ABQ0MV02</accession>
<dbReference type="EMBL" id="BDQM01000012">
    <property type="protein sequence ID" value="GAW96184.1"/>
    <property type="molecule type" value="Genomic_DNA"/>
</dbReference>
<dbReference type="Proteomes" id="UP000197068">
    <property type="component" value="Unassembled WGS sequence"/>
</dbReference>
<feature type="domain" description="IstB-like ATP-binding" evidence="3">
    <location>
        <begin position="8"/>
        <end position="241"/>
    </location>
</feature>
<dbReference type="RefSeq" id="WP_057180830.1">
    <property type="nucleotide sequence ID" value="NZ_BDQM01000012.1"/>
</dbReference>
<evidence type="ECO:0000256" key="2">
    <source>
        <dbReference type="ARBA" id="ARBA00022840"/>
    </source>
</evidence>
<protein>
    <submittedName>
        <fullName evidence="4">ATPase AAA</fullName>
    </submittedName>
</protein>
<keyword evidence="2" id="KW-0067">ATP-binding</keyword>
<evidence type="ECO:0000256" key="1">
    <source>
        <dbReference type="ARBA" id="ARBA00022741"/>
    </source>
</evidence>
<reference evidence="4 5" key="1">
    <citation type="submission" date="2017-06" db="EMBL/GenBank/DDBJ databases">
        <title>Whole Genome Sequences of Colwellia marinimaniae MTCD1.</title>
        <authorList>
            <person name="Kusumoto H."/>
            <person name="Inoue M."/>
            <person name="Tanikawa K."/>
            <person name="Maeji H."/>
            <person name="Cameron J.H."/>
            <person name="Bartlett D.H."/>
        </authorList>
    </citation>
    <scope>NUCLEOTIDE SEQUENCE [LARGE SCALE GENOMIC DNA]</scope>
    <source>
        <strain evidence="4 5">MTCD1</strain>
    </source>
</reference>
<dbReference type="InterPro" id="IPR027417">
    <property type="entry name" value="P-loop_NTPase"/>
</dbReference>
<proteinExistence type="predicted"/>
<comment type="caution">
    <text evidence="4">The sequence shown here is derived from an EMBL/GenBank/DDBJ whole genome shotgun (WGS) entry which is preliminary data.</text>
</comment>
<gene>
    <name evidence="4" type="ORF">MTCD1_01794</name>
</gene>
<evidence type="ECO:0000259" key="3">
    <source>
        <dbReference type="Pfam" id="PF01695"/>
    </source>
</evidence>
<dbReference type="CDD" id="cd00009">
    <property type="entry name" value="AAA"/>
    <property type="match status" value="1"/>
</dbReference>
<organism evidence="4 5">
    <name type="scientific">Colwellia marinimaniae</name>
    <dbReference type="NCBI Taxonomy" id="1513592"/>
    <lineage>
        <taxon>Bacteria</taxon>
        <taxon>Pseudomonadati</taxon>
        <taxon>Pseudomonadota</taxon>
        <taxon>Gammaproteobacteria</taxon>
        <taxon>Alteromonadales</taxon>
        <taxon>Colwelliaceae</taxon>
        <taxon>Colwellia</taxon>
    </lineage>
</organism>
<keyword evidence="5" id="KW-1185">Reference proteome</keyword>